<dbReference type="NCBIfam" id="TIGR00589">
    <property type="entry name" value="ogt"/>
    <property type="match status" value="1"/>
</dbReference>
<dbReference type="Gene3D" id="1.10.10.10">
    <property type="entry name" value="Winged helix-like DNA-binding domain superfamily/Winged helix DNA-binding domain"/>
    <property type="match status" value="1"/>
</dbReference>
<keyword evidence="6 9" id="KW-0227">DNA damage</keyword>
<evidence type="ECO:0000256" key="2">
    <source>
        <dbReference type="ARBA" id="ARBA00008711"/>
    </source>
</evidence>
<dbReference type="PANTHER" id="PTHR10815:SF5">
    <property type="entry name" value="METHYLATED-DNA--PROTEIN-CYSTEINE METHYLTRANSFERASE"/>
    <property type="match status" value="1"/>
</dbReference>
<dbReference type="SUPFAM" id="SSF53155">
    <property type="entry name" value="Methylated DNA-protein cysteine methyltransferase domain"/>
    <property type="match status" value="1"/>
</dbReference>
<feature type="domain" description="Methylguanine DNA methyltransferase ribonuclease-like" evidence="11">
    <location>
        <begin position="4"/>
        <end position="71"/>
    </location>
</feature>
<name>A0A934ICC0_9MICO</name>
<dbReference type="FunFam" id="1.10.10.10:FF:000214">
    <property type="entry name" value="Methylated-DNA--protein-cysteine methyltransferase"/>
    <property type="match status" value="1"/>
</dbReference>
<comment type="function">
    <text evidence="9">Involved in the cellular defense against the biological effects of O6-methylguanine (O6-MeG) and O4-methylthymine (O4-MeT) in DNA. Repairs the methylated nucleobase in DNA by stoichiometrically transferring the methyl group to a cysteine residue in the enzyme. This is a suicide reaction: the enzyme is irreversibly inactivated.</text>
</comment>
<dbReference type="InterPro" id="IPR008332">
    <property type="entry name" value="MethylG_MeTrfase_N"/>
</dbReference>
<dbReference type="InterPro" id="IPR036631">
    <property type="entry name" value="MGMT_N_sf"/>
</dbReference>
<keyword evidence="13" id="KW-1185">Reference proteome</keyword>
<organism evidence="12 13">
    <name type="scientific">Sanguibacter suaedae</name>
    <dbReference type="NCBI Taxonomy" id="2795737"/>
    <lineage>
        <taxon>Bacteria</taxon>
        <taxon>Bacillati</taxon>
        <taxon>Actinomycetota</taxon>
        <taxon>Actinomycetes</taxon>
        <taxon>Micrococcales</taxon>
        <taxon>Sanguibacteraceae</taxon>
        <taxon>Sanguibacter</taxon>
    </lineage>
</organism>
<dbReference type="GO" id="GO:0003908">
    <property type="term" value="F:methylated-DNA-[protein]-cysteine S-methyltransferase activity"/>
    <property type="evidence" value="ECO:0007669"/>
    <property type="project" value="UniProtKB-UniRule"/>
</dbReference>
<evidence type="ECO:0000313" key="13">
    <source>
        <dbReference type="Proteomes" id="UP000602087"/>
    </source>
</evidence>
<evidence type="ECO:0000256" key="4">
    <source>
        <dbReference type="ARBA" id="ARBA00022603"/>
    </source>
</evidence>
<dbReference type="InterPro" id="IPR036388">
    <property type="entry name" value="WH-like_DNA-bd_sf"/>
</dbReference>
<keyword evidence="7 9" id="KW-0234">DNA repair</keyword>
<gene>
    <name evidence="12" type="ORF">JAV76_13655</name>
</gene>
<comment type="catalytic activity">
    <reaction evidence="1 9">
        <text>a 4-O-methyl-thymidine in DNA + L-cysteinyl-[protein] = a thymidine in DNA + S-methyl-L-cysteinyl-[protein]</text>
        <dbReference type="Rhea" id="RHEA:53428"/>
        <dbReference type="Rhea" id="RHEA-COMP:10131"/>
        <dbReference type="Rhea" id="RHEA-COMP:10132"/>
        <dbReference type="Rhea" id="RHEA-COMP:13555"/>
        <dbReference type="Rhea" id="RHEA-COMP:13556"/>
        <dbReference type="ChEBI" id="CHEBI:29950"/>
        <dbReference type="ChEBI" id="CHEBI:82612"/>
        <dbReference type="ChEBI" id="CHEBI:137386"/>
        <dbReference type="ChEBI" id="CHEBI:137387"/>
        <dbReference type="EC" id="2.1.1.63"/>
    </reaction>
</comment>
<dbReference type="CDD" id="cd06445">
    <property type="entry name" value="ATase"/>
    <property type="match status" value="1"/>
</dbReference>
<evidence type="ECO:0000256" key="8">
    <source>
        <dbReference type="ARBA" id="ARBA00049348"/>
    </source>
</evidence>
<sequence length="164" mass="17610">MRRHTAIESPVGVLTAVADDDGLCGLFMEGAAHRPPSADFGERADVGFEHLRTELDEYFSGERQDFTVTVSAVGTPFRRRVWALLRAIPYGQTRTYGDLARDLGDPGAVRAVGGANARNPVCIVVPCHRVVGADGSLTGFAGGVERKLRLLALEDPTRATATLF</sequence>
<dbReference type="AlphaFoldDB" id="A0A934ICC0"/>
<evidence type="ECO:0000256" key="5">
    <source>
        <dbReference type="ARBA" id="ARBA00022679"/>
    </source>
</evidence>
<evidence type="ECO:0000259" key="11">
    <source>
        <dbReference type="Pfam" id="PF02870"/>
    </source>
</evidence>
<dbReference type="PANTHER" id="PTHR10815">
    <property type="entry name" value="METHYLATED-DNA--PROTEIN-CYSTEINE METHYLTRANSFERASE"/>
    <property type="match status" value="1"/>
</dbReference>
<reference evidence="12" key="1">
    <citation type="submission" date="2020-12" db="EMBL/GenBank/DDBJ databases">
        <title>Sanguibacter suaedae sp. nov., isolated from Suaeda aralocaspica.</title>
        <authorList>
            <person name="Ma Q."/>
        </authorList>
    </citation>
    <scope>NUCLEOTIDE SEQUENCE</scope>
    <source>
        <strain evidence="12">YZGR15</strain>
    </source>
</reference>
<comment type="miscellaneous">
    <text evidence="9">This enzyme catalyzes only one turnover and therefore is not strictly catalytic. According to one definition, an enzyme is a biocatalyst that acts repeatedly and over many reaction cycles.</text>
</comment>
<feature type="domain" description="Methylated-DNA-[protein]-cysteine S-methyltransferase DNA binding" evidence="10">
    <location>
        <begin position="76"/>
        <end position="154"/>
    </location>
</feature>
<evidence type="ECO:0000256" key="9">
    <source>
        <dbReference type="HAMAP-Rule" id="MF_00772"/>
    </source>
</evidence>
<evidence type="ECO:0000256" key="1">
    <source>
        <dbReference type="ARBA" id="ARBA00001286"/>
    </source>
</evidence>
<keyword evidence="3 9" id="KW-0963">Cytoplasm</keyword>
<dbReference type="Gene3D" id="3.30.160.70">
    <property type="entry name" value="Methylated DNA-protein cysteine methyltransferase domain"/>
    <property type="match status" value="1"/>
</dbReference>
<dbReference type="InterPro" id="IPR023546">
    <property type="entry name" value="MGMT"/>
</dbReference>
<evidence type="ECO:0000256" key="7">
    <source>
        <dbReference type="ARBA" id="ARBA00023204"/>
    </source>
</evidence>
<evidence type="ECO:0000313" key="12">
    <source>
        <dbReference type="EMBL" id="MBI9116060.1"/>
    </source>
</evidence>
<feature type="active site" description="Nucleophile; methyl group acceptor" evidence="9">
    <location>
        <position position="127"/>
    </location>
</feature>
<evidence type="ECO:0000259" key="10">
    <source>
        <dbReference type="Pfam" id="PF01035"/>
    </source>
</evidence>
<keyword evidence="5 9" id="KW-0808">Transferase</keyword>
<comment type="similarity">
    <text evidence="2 9">Belongs to the MGMT family.</text>
</comment>
<dbReference type="Pfam" id="PF02870">
    <property type="entry name" value="Methyltransf_1N"/>
    <property type="match status" value="1"/>
</dbReference>
<dbReference type="GO" id="GO:0005737">
    <property type="term" value="C:cytoplasm"/>
    <property type="evidence" value="ECO:0007669"/>
    <property type="project" value="UniProtKB-SubCell"/>
</dbReference>
<evidence type="ECO:0000256" key="6">
    <source>
        <dbReference type="ARBA" id="ARBA00022763"/>
    </source>
</evidence>
<accession>A0A934ICC0</accession>
<comment type="caution">
    <text evidence="12">The sequence shown here is derived from an EMBL/GenBank/DDBJ whole genome shotgun (WGS) entry which is preliminary data.</text>
</comment>
<dbReference type="EMBL" id="JAEINH010000014">
    <property type="protein sequence ID" value="MBI9116060.1"/>
    <property type="molecule type" value="Genomic_DNA"/>
</dbReference>
<dbReference type="RefSeq" id="WP_198734628.1">
    <property type="nucleotide sequence ID" value="NZ_JAEINH010000014.1"/>
</dbReference>
<protein>
    <recommendedName>
        <fullName evidence="9">Methylated-DNA--protein-cysteine methyltransferase</fullName>
        <ecNumber evidence="9">2.1.1.63</ecNumber>
    </recommendedName>
    <alternativeName>
        <fullName evidence="9">6-O-methylguanine-DNA methyltransferase</fullName>
        <shortName evidence="9">MGMT</shortName>
    </alternativeName>
    <alternativeName>
        <fullName evidence="9">O-6-methylguanine-DNA-alkyltransferase</fullName>
    </alternativeName>
</protein>
<comment type="catalytic activity">
    <reaction evidence="8 9">
        <text>a 6-O-methyl-2'-deoxyguanosine in DNA + L-cysteinyl-[protein] = S-methyl-L-cysteinyl-[protein] + a 2'-deoxyguanosine in DNA</text>
        <dbReference type="Rhea" id="RHEA:24000"/>
        <dbReference type="Rhea" id="RHEA-COMP:10131"/>
        <dbReference type="Rhea" id="RHEA-COMP:10132"/>
        <dbReference type="Rhea" id="RHEA-COMP:11367"/>
        <dbReference type="Rhea" id="RHEA-COMP:11368"/>
        <dbReference type="ChEBI" id="CHEBI:29950"/>
        <dbReference type="ChEBI" id="CHEBI:82612"/>
        <dbReference type="ChEBI" id="CHEBI:85445"/>
        <dbReference type="ChEBI" id="CHEBI:85448"/>
        <dbReference type="EC" id="2.1.1.63"/>
    </reaction>
</comment>
<dbReference type="InterPro" id="IPR014048">
    <property type="entry name" value="MethylDNA_cys_MeTrfase_DNA-bd"/>
</dbReference>
<dbReference type="EC" id="2.1.1.63" evidence="9"/>
<dbReference type="Proteomes" id="UP000602087">
    <property type="component" value="Unassembled WGS sequence"/>
</dbReference>
<dbReference type="HAMAP" id="MF_00772">
    <property type="entry name" value="OGT"/>
    <property type="match status" value="1"/>
</dbReference>
<comment type="subcellular location">
    <subcellularLocation>
        <location evidence="9">Cytoplasm</location>
    </subcellularLocation>
</comment>
<dbReference type="SUPFAM" id="SSF46767">
    <property type="entry name" value="Methylated DNA-protein cysteine methyltransferase, C-terminal domain"/>
    <property type="match status" value="1"/>
</dbReference>
<proteinExistence type="inferred from homology"/>
<evidence type="ECO:0000256" key="3">
    <source>
        <dbReference type="ARBA" id="ARBA00022490"/>
    </source>
</evidence>
<dbReference type="PROSITE" id="PS00374">
    <property type="entry name" value="MGMT"/>
    <property type="match status" value="1"/>
</dbReference>
<dbReference type="InterPro" id="IPR036217">
    <property type="entry name" value="MethylDNA_cys_MeTrfase_DNAb"/>
</dbReference>
<dbReference type="InterPro" id="IPR001497">
    <property type="entry name" value="MethylDNA_cys_MeTrfase_AS"/>
</dbReference>
<dbReference type="GO" id="GO:0032259">
    <property type="term" value="P:methylation"/>
    <property type="evidence" value="ECO:0007669"/>
    <property type="project" value="UniProtKB-KW"/>
</dbReference>
<dbReference type="Pfam" id="PF01035">
    <property type="entry name" value="DNA_binding_1"/>
    <property type="match status" value="1"/>
</dbReference>
<keyword evidence="4 9" id="KW-0489">Methyltransferase</keyword>
<dbReference type="GO" id="GO:0006307">
    <property type="term" value="P:DNA alkylation repair"/>
    <property type="evidence" value="ECO:0007669"/>
    <property type="project" value="UniProtKB-UniRule"/>
</dbReference>